<dbReference type="Pfam" id="PF03357">
    <property type="entry name" value="Snf7"/>
    <property type="match status" value="1"/>
</dbReference>
<accession>A0A1D2AEH3</accession>
<gene>
    <name evidence="2" type="ORF">g.495</name>
</gene>
<protein>
    <submittedName>
        <fullName evidence="2">Uncharacterized protein</fullName>
    </submittedName>
</protein>
<dbReference type="EMBL" id="GDKF01001279">
    <property type="protein sequence ID" value="JAT77343.1"/>
    <property type="molecule type" value="Transcribed_RNA"/>
</dbReference>
<dbReference type="AlphaFoldDB" id="A0A1D2AEH3"/>
<feature type="region of interest" description="Disordered" evidence="1">
    <location>
        <begin position="1"/>
        <end position="35"/>
    </location>
</feature>
<proteinExistence type="predicted"/>
<feature type="compositionally biased region" description="Polar residues" evidence="1">
    <location>
        <begin position="1"/>
        <end position="26"/>
    </location>
</feature>
<organism evidence="2">
    <name type="scientific">Auxenochlorella protothecoides</name>
    <name type="common">Green microalga</name>
    <name type="synonym">Chlorella protothecoides</name>
    <dbReference type="NCBI Taxonomy" id="3075"/>
    <lineage>
        <taxon>Eukaryota</taxon>
        <taxon>Viridiplantae</taxon>
        <taxon>Chlorophyta</taxon>
        <taxon>core chlorophytes</taxon>
        <taxon>Trebouxiophyceae</taxon>
        <taxon>Chlorellales</taxon>
        <taxon>Chlorellaceae</taxon>
        <taxon>Auxenochlorella</taxon>
    </lineage>
</organism>
<dbReference type="PANTHER" id="PTHR10476">
    <property type="entry name" value="CHARGED MULTIVESICULAR BODY PROTEIN"/>
    <property type="match status" value="1"/>
</dbReference>
<dbReference type="Gene3D" id="6.10.140.1230">
    <property type="match status" value="1"/>
</dbReference>
<sequence>SNIKHSNSTSVTEDSSHPATQSTSNHTRFRGKGTLAWSPGMSALKGLFKKPDPRAQLRTSQREVTHNVRDIEREVLALRREEAKTLKDIKAAARSGNMAGAKILAQQLVRLRGHMAKMQTQAANLRGVNISMATAATTGTVGASLASAGKAMAAVGAAADLPGAQKAAQQFARESFAMDMAADVMDSALETDDLEEETDDVVNQVLDEIGVDLSAAMAPAGKARVASDAKATTSTPGQEEDDILARLTALK</sequence>
<dbReference type="GO" id="GO:0007034">
    <property type="term" value="P:vacuolar transport"/>
    <property type="evidence" value="ECO:0007669"/>
    <property type="project" value="InterPro"/>
</dbReference>
<dbReference type="InterPro" id="IPR005024">
    <property type="entry name" value="Snf7_fam"/>
</dbReference>
<name>A0A1D2AEH3_AUXPR</name>
<feature type="non-terminal residue" evidence="2">
    <location>
        <position position="1"/>
    </location>
</feature>
<reference evidence="2" key="1">
    <citation type="submission" date="2015-08" db="EMBL/GenBank/DDBJ databases">
        <authorList>
            <person name="Babu N.S."/>
            <person name="Beckwith C.J."/>
            <person name="Beseler K.G."/>
            <person name="Brison A."/>
            <person name="Carone J.V."/>
            <person name="Caskin T.P."/>
            <person name="Diamond M."/>
            <person name="Durham M.E."/>
            <person name="Foxe J.M."/>
            <person name="Go M."/>
            <person name="Henderson B.A."/>
            <person name="Jones I.B."/>
            <person name="McGettigan J.A."/>
            <person name="Micheletti S.J."/>
            <person name="Nasrallah M.E."/>
            <person name="Ortiz D."/>
            <person name="Piller C.R."/>
            <person name="Privatt S.R."/>
            <person name="Schneider S.L."/>
            <person name="Sharp S."/>
            <person name="Smith T.C."/>
            <person name="Stanton J.D."/>
            <person name="Ullery H.E."/>
            <person name="Wilson R.J."/>
            <person name="Serrano M.G."/>
            <person name="Buck G."/>
            <person name="Lee V."/>
            <person name="Wang Y."/>
            <person name="Carvalho R."/>
            <person name="Voegtly L."/>
            <person name="Shi R."/>
            <person name="Duckworth R."/>
            <person name="Johnson A."/>
            <person name="Loviza R."/>
            <person name="Walstead R."/>
            <person name="Shah Z."/>
            <person name="Kiflezghi M."/>
            <person name="Wade K."/>
            <person name="Ball S.L."/>
            <person name="Bradley K.W."/>
            <person name="Asai D.J."/>
            <person name="Bowman C.A."/>
            <person name="Russell D.A."/>
            <person name="Pope W.H."/>
            <person name="Jacobs-Sera D."/>
            <person name="Hendrix R.W."/>
            <person name="Hatfull G.F."/>
        </authorList>
    </citation>
    <scope>NUCLEOTIDE SEQUENCE</scope>
</reference>
<evidence type="ECO:0000256" key="1">
    <source>
        <dbReference type="SAM" id="MobiDB-lite"/>
    </source>
</evidence>
<evidence type="ECO:0000313" key="2">
    <source>
        <dbReference type="EMBL" id="JAT77343.1"/>
    </source>
</evidence>